<organism evidence="2 3">
    <name type="scientific">Rhizoctonia solani</name>
    <dbReference type="NCBI Taxonomy" id="456999"/>
    <lineage>
        <taxon>Eukaryota</taxon>
        <taxon>Fungi</taxon>
        <taxon>Dikarya</taxon>
        <taxon>Basidiomycota</taxon>
        <taxon>Agaricomycotina</taxon>
        <taxon>Agaricomycetes</taxon>
        <taxon>Cantharellales</taxon>
        <taxon>Ceratobasidiaceae</taxon>
        <taxon>Rhizoctonia</taxon>
    </lineage>
</organism>
<dbReference type="Proteomes" id="UP000663843">
    <property type="component" value="Unassembled WGS sequence"/>
</dbReference>
<proteinExistence type="predicted"/>
<dbReference type="Gene3D" id="3.30.710.10">
    <property type="entry name" value="Potassium Channel Kv1.1, Chain A"/>
    <property type="match status" value="1"/>
</dbReference>
<dbReference type="SMART" id="SM00225">
    <property type="entry name" value="BTB"/>
    <property type="match status" value="1"/>
</dbReference>
<dbReference type="EMBL" id="CAJMWT010003395">
    <property type="protein sequence ID" value="CAE6470671.1"/>
    <property type="molecule type" value="Genomic_DNA"/>
</dbReference>
<sequence>MIHIEIDNVQFKVHKSKLVKSETFADMFVVADSSNPDDEAIEGTSVDHPIKLEGVSASDFECLLTFLYEGQQTSNNLSLVLPAFRLAHMWNFSELRASLLPTLGSSLGDVDKIIYAREFGIKDWVTPAYIKLYRRDEPLTTEEAEKLGFKSAMLIFRLREEKYSAAYQQCCGQTPKVESMSVSLQTRCDSCGNRRNMNNNATDKAIEERINAWEKGGQVFT</sequence>
<protein>
    <recommendedName>
        <fullName evidence="1">BTB domain-containing protein</fullName>
    </recommendedName>
</protein>
<feature type="domain" description="BTB" evidence="1">
    <location>
        <begin position="1"/>
        <end position="76"/>
    </location>
</feature>
<evidence type="ECO:0000259" key="1">
    <source>
        <dbReference type="PROSITE" id="PS50097"/>
    </source>
</evidence>
<comment type="caution">
    <text evidence="2">The sequence shown here is derived from an EMBL/GenBank/DDBJ whole genome shotgun (WGS) entry which is preliminary data.</text>
</comment>
<reference evidence="2" key="1">
    <citation type="submission" date="2021-01" db="EMBL/GenBank/DDBJ databases">
        <authorList>
            <person name="Kaushik A."/>
        </authorList>
    </citation>
    <scope>NUCLEOTIDE SEQUENCE</scope>
    <source>
        <strain evidence="2">AG2-2IIIB</strain>
    </source>
</reference>
<dbReference type="CDD" id="cd18186">
    <property type="entry name" value="BTB_POZ_ZBTB_KLHL-like"/>
    <property type="match status" value="1"/>
</dbReference>
<dbReference type="SUPFAM" id="SSF54695">
    <property type="entry name" value="POZ domain"/>
    <property type="match status" value="1"/>
</dbReference>
<dbReference type="Pfam" id="PF00651">
    <property type="entry name" value="BTB"/>
    <property type="match status" value="1"/>
</dbReference>
<gene>
    <name evidence="2" type="ORF">RDB_LOCUS105970</name>
</gene>
<evidence type="ECO:0000313" key="2">
    <source>
        <dbReference type="EMBL" id="CAE6470671.1"/>
    </source>
</evidence>
<dbReference type="InterPro" id="IPR011333">
    <property type="entry name" value="SKP1/BTB/POZ_sf"/>
</dbReference>
<accession>A0A8H3GX55</accession>
<dbReference type="InterPro" id="IPR000210">
    <property type="entry name" value="BTB/POZ_dom"/>
</dbReference>
<name>A0A8H3GX55_9AGAM</name>
<dbReference type="AlphaFoldDB" id="A0A8H3GX55"/>
<dbReference type="PROSITE" id="PS50097">
    <property type="entry name" value="BTB"/>
    <property type="match status" value="1"/>
</dbReference>
<evidence type="ECO:0000313" key="3">
    <source>
        <dbReference type="Proteomes" id="UP000663843"/>
    </source>
</evidence>